<proteinExistence type="predicted"/>
<keyword evidence="2" id="KW-1185">Reference proteome</keyword>
<sequence length="71" mass="8173">MKPLAEDAGLPFNIFIEKLVETGLVYVKKGQIRFLTDQCMFAILRDDRFAAGENKNGNFSNWIKNYLNDDD</sequence>
<dbReference type="RefSeq" id="WP_322518581.1">
    <property type="nucleotide sequence ID" value="NZ_CP140154.1"/>
</dbReference>
<gene>
    <name evidence="1" type="ORF">SR876_09770</name>
</gene>
<name>A0ABZ0XMD2_9BACT</name>
<protein>
    <submittedName>
        <fullName evidence="1">Uncharacterized protein</fullName>
    </submittedName>
</protein>
<evidence type="ECO:0000313" key="1">
    <source>
        <dbReference type="EMBL" id="WQG91792.1"/>
    </source>
</evidence>
<reference evidence="1 2" key="1">
    <citation type="submission" date="2023-11" db="EMBL/GenBank/DDBJ databases">
        <title>MicrobeMod: A computational toolkit for identifying prokaryotic methylation and restriction-modification with nanopore sequencing.</title>
        <authorList>
            <person name="Crits-Christoph A."/>
            <person name="Kang S.C."/>
            <person name="Lee H."/>
            <person name="Ostrov N."/>
        </authorList>
    </citation>
    <scope>NUCLEOTIDE SEQUENCE [LARGE SCALE GENOMIC DNA]</scope>
    <source>
        <strain evidence="1 2">ATCC 23090</strain>
    </source>
</reference>
<dbReference type="EMBL" id="CP140154">
    <property type="protein sequence ID" value="WQG91792.1"/>
    <property type="molecule type" value="Genomic_DNA"/>
</dbReference>
<organism evidence="1 2">
    <name type="scientific">Chitinophaga sancti</name>
    <dbReference type="NCBI Taxonomy" id="1004"/>
    <lineage>
        <taxon>Bacteria</taxon>
        <taxon>Pseudomonadati</taxon>
        <taxon>Bacteroidota</taxon>
        <taxon>Chitinophagia</taxon>
        <taxon>Chitinophagales</taxon>
        <taxon>Chitinophagaceae</taxon>
        <taxon>Chitinophaga</taxon>
    </lineage>
</organism>
<dbReference type="Proteomes" id="UP001326715">
    <property type="component" value="Chromosome"/>
</dbReference>
<evidence type="ECO:0000313" key="2">
    <source>
        <dbReference type="Proteomes" id="UP001326715"/>
    </source>
</evidence>
<accession>A0ABZ0XMD2</accession>